<organism evidence="2 3">
    <name type="scientific">Rhodoferax lithotrophicus</name>
    <dbReference type="NCBI Taxonomy" id="2798804"/>
    <lineage>
        <taxon>Bacteria</taxon>
        <taxon>Pseudomonadati</taxon>
        <taxon>Pseudomonadota</taxon>
        <taxon>Betaproteobacteria</taxon>
        <taxon>Burkholderiales</taxon>
        <taxon>Comamonadaceae</taxon>
        <taxon>Rhodoferax</taxon>
    </lineage>
</organism>
<feature type="signal peptide" evidence="1">
    <location>
        <begin position="1"/>
        <end position="22"/>
    </location>
</feature>
<name>A0ABN6D469_9BURK</name>
<gene>
    <name evidence="2" type="ORF">MIZ03_1639</name>
</gene>
<accession>A0ABN6D469</accession>
<evidence type="ECO:0000313" key="3">
    <source>
        <dbReference type="Proteomes" id="UP000824366"/>
    </source>
</evidence>
<keyword evidence="1" id="KW-0732">Signal</keyword>
<evidence type="ECO:0000256" key="1">
    <source>
        <dbReference type="SAM" id="SignalP"/>
    </source>
</evidence>
<keyword evidence="3" id="KW-1185">Reference proteome</keyword>
<proteinExistence type="predicted"/>
<reference evidence="2 3" key="1">
    <citation type="journal article" date="2021" name="Microbiol. Spectr.">
        <title>A Single Bacterium Capable of Oxidation and Reduction of Iron at Circumneutral pH.</title>
        <authorList>
            <person name="Kato S."/>
            <person name="Ohkuma M."/>
        </authorList>
    </citation>
    <scope>NUCLEOTIDE SEQUENCE [LARGE SCALE GENOMIC DNA]</scope>
    <source>
        <strain evidence="2 3">MIZ03</strain>
    </source>
</reference>
<dbReference type="RefSeq" id="WP_223910710.1">
    <property type="nucleotide sequence ID" value="NZ_AP024238.1"/>
</dbReference>
<protein>
    <submittedName>
        <fullName evidence="2">Uncharacterized protein</fullName>
    </submittedName>
</protein>
<dbReference type="EMBL" id="AP024238">
    <property type="protein sequence ID" value="BCO26754.1"/>
    <property type="molecule type" value="Genomic_DNA"/>
</dbReference>
<sequence length="82" mass="8878">MKNWHLALMGLAATAIFTIANGAELDQATKEDITRHRAMAQAHENAAKCLESGKSDAVCEKQLQVECKGLGIGKFCGMKHVH</sequence>
<evidence type="ECO:0000313" key="2">
    <source>
        <dbReference type="EMBL" id="BCO26754.1"/>
    </source>
</evidence>
<dbReference type="Proteomes" id="UP000824366">
    <property type="component" value="Chromosome"/>
</dbReference>
<feature type="chain" id="PRO_5046176472" evidence="1">
    <location>
        <begin position="23"/>
        <end position="82"/>
    </location>
</feature>